<evidence type="ECO:0000313" key="2">
    <source>
        <dbReference type="Proteomes" id="UP000249757"/>
    </source>
</evidence>
<protein>
    <submittedName>
        <fullName evidence="1">Uncharacterized protein</fullName>
    </submittedName>
</protein>
<dbReference type="EMBL" id="NRDI02000007">
    <property type="protein sequence ID" value="KAI1514761.1"/>
    <property type="molecule type" value="Genomic_DNA"/>
</dbReference>
<comment type="caution">
    <text evidence="1">The sequence shown here is derived from an EMBL/GenBank/DDBJ whole genome shotgun (WGS) entry which is preliminary data.</text>
</comment>
<keyword evidence="2" id="KW-1185">Reference proteome</keyword>
<name>A0A922NF34_9PLEO</name>
<reference evidence="2" key="1">
    <citation type="journal article" date="2022" name="Microb. Genom.">
        <title>A global pangenome for the wheat fungal pathogen Pyrenophora tritici-repentis and prediction of effector protein structural homology.</title>
        <authorList>
            <person name="Moolhuijzen P.M."/>
            <person name="See P.T."/>
            <person name="Shi G."/>
            <person name="Powell H.R."/>
            <person name="Cockram J."/>
            <person name="Jorgensen L.N."/>
            <person name="Benslimane H."/>
            <person name="Strelkov S.E."/>
            <person name="Turner J."/>
            <person name="Liu Z."/>
            <person name="Moffat C.S."/>
        </authorList>
    </citation>
    <scope>NUCLEOTIDE SEQUENCE [LARGE SCALE GENOMIC DNA]</scope>
</reference>
<gene>
    <name evidence="1" type="ORF">Ptr86124_006084</name>
</gene>
<organism evidence="1 2">
    <name type="scientific">Pyrenophora tritici-repentis</name>
    <dbReference type="NCBI Taxonomy" id="45151"/>
    <lineage>
        <taxon>Eukaryota</taxon>
        <taxon>Fungi</taxon>
        <taxon>Dikarya</taxon>
        <taxon>Ascomycota</taxon>
        <taxon>Pezizomycotina</taxon>
        <taxon>Dothideomycetes</taxon>
        <taxon>Pleosporomycetidae</taxon>
        <taxon>Pleosporales</taxon>
        <taxon>Pleosporineae</taxon>
        <taxon>Pleosporaceae</taxon>
        <taxon>Pyrenophora</taxon>
    </lineage>
</organism>
<dbReference type="Proteomes" id="UP000249757">
    <property type="component" value="Unassembled WGS sequence"/>
</dbReference>
<dbReference type="AlphaFoldDB" id="A0A922NF34"/>
<proteinExistence type="predicted"/>
<accession>A0A922NF34</accession>
<sequence length="232" mass="27042">MVREVVECWYMVAKAHEKTPHAHDLSEVSQFIHGDSFGVGIDPTQVLRCLHISFRLAELVPPATEVEKCSTKQIKTVAEQQELITKPLLAIKNKRGFKLTISFAQTRIRLNLWQHVIDTFGEPVKAFLNEGGTVEASFEYQYFGEVDRKAVYDFSGALEDPERDWKNEAKTWLDKQNDIEPCHRAYRDEHLPTFNPEDWRYYTEDEYDSEQNIANHDWDETPEEDHSQLPTL</sequence>
<evidence type="ECO:0000313" key="1">
    <source>
        <dbReference type="EMBL" id="KAI1514761.1"/>
    </source>
</evidence>